<gene>
    <name evidence="2" type="ORF">GCM10025862_06780</name>
</gene>
<dbReference type="Gene3D" id="3.40.50.300">
    <property type="entry name" value="P-loop containing nucleotide triphosphate hydrolases"/>
    <property type="match status" value="1"/>
</dbReference>
<keyword evidence="3" id="KW-1185">Reference proteome</keyword>
<dbReference type="InterPro" id="IPR027417">
    <property type="entry name" value="P-loop_NTPase"/>
</dbReference>
<dbReference type="RefSeq" id="WP_348520248.1">
    <property type="nucleotide sequence ID" value="NZ_BSUJ01000001.1"/>
</dbReference>
<organism evidence="2 3">
    <name type="scientific">Arsenicicoccus piscis</name>
    <dbReference type="NCBI Taxonomy" id="673954"/>
    <lineage>
        <taxon>Bacteria</taxon>
        <taxon>Bacillati</taxon>
        <taxon>Actinomycetota</taxon>
        <taxon>Actinomycetes</taxon>
        <taxon>Micrococcales</taxon>
        <taxon>Intrasporangiaceae</taxon>
        <taxon>Arsenicicoccus</taxon>
    </lineage>
</organism>
<name>A0ABQ6HJX0_9MICO</name>
<feature type="domain" description="Dynamin N-terminal" evidence="1">
    <location>
        <begin position="71"/>
        <end position="196"/>
    </location>
</feature>
<reference evidence="3" key="1">
    <citation type="journal article" date="2019" name="Int. J. Syst. Evol. Microbiol.">
        <title>The Global Catalogue of Microorganisms (GCM) 10K type strain sequencing project: providing services to taxonomists for standard genome sequencing and annotation.</title>
        <authorList>
            <consortium name="The Broad Institute Genomics Platform"/>
            <consortium name="The Broad Institute Genome Sequencing Center for Infectious Disease"/>
            <person name="Wu L."/>
            <person name="Ma J."/>
        </authorList>
    </citation>
    <scope>NUCLEOTIDE SEQUENCE [LARGE SCALE GENOMIC DNA]</scope>
    <source>
        <strain evidence="3">NBRC 105830</strain>
    </source>
</reference>
<comment type="caution">
    <text evidence="2">The sequence shown here is derived from an EMBL/GenBank/DDBJ whole genome shotgun (WGS) entry which is preliminary data.</text>
</comment>
<accession>A0ABQ6HJX0</accession>
<dbReference type="InterPro" id="IPR045063">
    <property type="entry name" value="Dynamin_N"/>
</dbReference>
<proteinExistence type="predicted"/>
<dbReference type="Proteomes" id="UP001157109">
    <property type="component" value="Unassembled WGS sequence"/>
</dbReference>
<evidence type="ECO:0000313" key="3">
    <source>
        <dbReference type="Proteomes" id="UP001157109"/>
    </source>
</evidence>
<protein>
    <recommendedName>
        <fullName evidence="1">Dynamin N-terminal domain-containing protein</fullName>
    </recommendedName>
</protein>
<sequence length="237" mass="24704">MTAAGTAAGAIASGEPLADAVRTLREAAVRATFPIDLPDAAAARQEQTSLVAQLDDYVLPRLSALDAPLLVVVGGSTGSGKSTLVNSIVGETVTRSGVLRPTTRSPVLVHHAGDRDWFTSSVLPRLGRLTGASSTQGSPDDDMSSVRLVTSDALPSGLALLDAPDIDSVVSANRDLARQLLNAADLWLFVTTAARYADAVPWELLRQAGSAAPPSRSCWTGCRARRSARSASTSRRC</sequence>
<dbReference type="SUPFAM" id="SSF52540">
    <property type="entry name" value="P-loop containing nucleoside triphosphate hydrolases"/>
    <property type="match status" value="1"/>
</dbReference>
<evidence type="ECO:0000313" key="2">
    <source>
        <dbReference type="EMBL" id="GMA18657.1"/>
    </source>
</evidence>
<dbReference type="EMBL" id="BSUJ01000001">
    <property type="protein sequence ID" value="GMA18657.1"/>
    <property type="molecule type" value="Genomic_DNA"/>
</dbReference>
<evidence type="ECO:0000259" key="1">
    <source>
        <dbReference type="Pfam" id="PF00350"/>
    </source>
</evidence>
<dbReference type="Pfam" id="PF00350">
    <property type="entry name" value="Dynamin_N"/>
    <property type="match status" value="1"/>
</dbReference>